<evidence type="ECO:0000256" key="3">
    <source>
        <dbReference type="ARBA" id="ARBA00023163"/>
    </source>
</evidence>
<keyword evidence="1" id="KW-0805">Transcription regulation</keyword>
<evidence type="ECO:0000259" key="4">
    <source>
        <dbReference type="PROSITE" id="PS50949"/>
    </source>
</evidence>
<accession>A0ABW3VA09</accession>
<proteinExistence type="predicted"/>
<gene>
    <name evidence="5" type="ORF">ACFQ34_01455</name>
</gene>
<dbReference type="EMBL" id="JBHTMB010000009">
    <property type="protein sequence ID" value="MFD1231939.1"/>
    <property type="molecule type" value="Genomic_DNA"/>
</dbReference>
<dbReference type="Proteomes" id="UP001597182">
    <property type="component" value="Unassembled WGS sequence"/>
</dbReference>
<dbReference type="SUPFAM" id="SSF48008">
    <property type="entry name" value="GntR ligand-binding domain-like"/>
    <property type="match status" value="1"/>
</dbReference>
<feature type="domain" description="HTH gntR-type" evidence="4">
    <location>
        <begin position="15"/>
        <end position="82"/>
    </location>
</feature>
<sequence>MAVGAAANDPAPRRGGAKLRALEYVKDRILTGDFRGGELISEGEVAAALGMSRTPVREAFLRLEAEGLLRLYPQRGALVVPVSPEEVRAVMEARLVIEHFAARAVCRRDATARAEVVTALGVQLDRQRAAGADLRGFLDADRAFHTVIVEAAGNPILADVYSSLRDRQLRMIGESAVRDPRRTATIVTEHERIAAAVGHGDADALLDGVRAHLSGTVMALGLSPDPTLLTAD</sequence>
<dbReference type="SMART" id="SM00895">
    <property type="entry name" value="FCD"/>
    <property type="match status" value="1"/>
</dbReference>
<dbReference type="Gene3D" id="1.10.10.10">
    <property type="entry name" value="Winged helix-like DNA-binding domain superfamily/Winged helix DNA-binding domain"/>
    <property type="match status" value="1"/>
</dbReference>
<name>A0ABW3VA09_9PSEU</name>
<dbReference type="Gene3D" id="1.20.120.530">
    <property type="entry name" value="GntR ligand-binding domain-like"/>
    <property type="match status" value="1"/>
</dbReference>
<dbReference type="Pfam" id="PF07729">
    <property type="entry name" value="FCD"/>
    <property type="match status" value="1"/>
</dbReference>
<dbReference type="SMART" id="SM00345">
    <property type="entry name" value="HTH_GNTR"/>
    <property type="match status" value="1"/>
</dbReference>
<reference evidence="6" key="1">
    <citation type="journal article" date="2019" name="Int. J. Syst. Evol. Microbiol.">
        <title>The Global Catalogue of Microorganisms (GCM) 10K type strain sequencing project: providing services to taxonomists for standard genome sequencing and annotation.</title>
        <authorList>
            <consortium name="The Broad Institute Genomics Platform"/>
            <consortium name="The Broad Institute Genome Sequencing Center for Infectious Disease"/>
            <person name="Wu L."/>
            <person name="Ma J."/>
        </authorList>
    </citation>
    <scope>NUCLEOTIDE SEQUENCE [LARGE SCALE GENOMIC DNA]</scope>
    <source>
        <strain evidence="6">CCUG 49018</strain>
    </source>
</reference>
<dbReference type="Pfam" id="PF00392">
    <property type="entry name" value="GntR"/>
    <property type="match status" value="1"/>
</dbReference>
<organism evidence="5 6">
    <name type="scientific">Pseudonocardia benzenivorans</name>
    <dbReference type="NCBI Taxonomy" id="228005"/>
    <lineage>
        <taxon>Bacteria</taxon>
        <taxon>Bacillati</taxon>
        <taxon>Actinomycetota</taxon>
        <taxon>Actinomycetes</taxon>
        <taxon>Pseudonocardiales</taxon>
        <taxon>Pseudonocardiaceae</taxon>
        <taxon>Pseudonocardia</taxon>
    </lineage>
</organism>
<dbReference type="PROSITE" id="PS50949">
    <property type="entry name" value="HTH_GNTR"/>
    <property type="match status" value="1"/>
</dbReference>
<dbReference type="CDD" id="cd07377">
    <property type="entry name" value="WHTH_GntR"/>
    <property type="match status" value="1"/>
</dbReference>
<evidence type="ECO:0000256" key="2">
    <source>
        <dbReference type="ARBA" id="ARBA00023125"/>
    </source>
</evidence>
<keyword evidence="2" id="KW-0238">DNA-binding</keyword>
<dbReference type="PANTHER" id="PTHR43537">
    <property type="entry name" value="TRANSCRIPTIONAL REGULATOR, GNTR FAMILY"/>
    <property type="match status" value="1"/>
</dbReference>
<dbReference type="PRINTS" id="PR00035">
    <property type="entry name" value="HTHGNTR"/>
</dbReference>
<keyword evidence="3" id="KW-0804">Transcription</keyword>
<protein>
    <submittedName>
        <fullName evidence="5">GntR family transcriptional regulator</fullName>
    </submittedName>
</protein>
<dbReference type="RefSeq" id="WP_013676845.1">
    <property type="nucleotide sequence ID" value="NZ_BAABKS010000007.1"/>
</dbReference>
<dbReference type="InterPro" id="IPR011711">
    <property type="entry name" value="GntR_C"/>
</dbReference>
<evidence type="ECO:0000313" key="5">
    <source>
        <dbReference type="EMBL" id="MFD1231939.1"/>
    </source>
</evidence>
<dbReference type="SUPFAM" id="SSF46785">
    <property type="entry name" value="Winged helix' DNA-binding domain"/>
    <property type="match status" value="1"/>
</dbReference>
<dbReference type="InterPro" id="IPR008920">
    <property type="entry name" value="TF_FadR/GntR_C"/>
</dbReference>
<dbReference type="InterPro" id="IPR036388">
    <property type="entry name" value="WH-like_DNA-bd_sf"/>
</dbReference>
<evidence type="ECO:0000256" key="1">
    <source>
        <dbReference type="ARBA" id="ARBA00023015"/>
    </source>
</evidence>
<keyword evidence="6" id="KW-1185">Reference proteome</keyword>
<evidence type="ECO:0000313" key="6">
    <source>
        <dbReference type="Proteomes" id="UP001597182"/>
    </source>
</evidence>
<dbReference type="PANTHER" id="PTHR43537:SF24">
    <property type="entry name" value="GLUCONATE OPERON TRANSCRIPTIONAL REPRESSOR"/>
    <property type="match status" value="1"/>
</dbReference>
<dbReference type="InterPro" id="IPR000524">
    <property type="entry name" value="Tscrpt_reg_HTH_GntR"/>
</dbReference>
<dbReference type="InterPro" id="IPR036390">
    <property type="entry name" value="WH_DNA-bd_sf"/>
</dbReference>
<comment type="caution">
    <text evidence="5">The sequence shown here is derived from an EMBL/GenBank/DDBJ whole genome shotgun (WGS) entry which is preliminary data.</text>
</comment>